<dbReference type="AlphaFoldDB" id="A0A1I4LBJ8"/>
<dbReference type="GO" id="GO:0003677">
    <property type="term" value="F:DNA binding"/>
    <property type="evidence" value="ECO:0007669"/>
    <property type="project" value="UniProtKB-KW"/>
</dbReference>
<keyword evidence="2 5" id="KW-0238">DNA-binding</keyword>
<accession>A0A1I4LBJ8</accession>
<evidence type="ECO:0000313" key="6">
    <source>
        <dbReference type="Proteomes" id="UP000199470"/>
    </source>
</evidence>
<dbReference type="InterPro" id="IPR000835">
    <property type="entry name" value="HTH_MarR-typ"/>
</dbReference>
<dbReference type="PRINTS" id="PR00598">
    <property type="entry name" value="HTHMARR"/>
</dbReference>
<keyword evidence="1" id="KW-0805">Transcription regulation</keyword>
<dbReference type="PANTHER" id="PTHR33164:SF107">
    <property type="entry name" value="TRANSCRIPTIONAL REGULATORY PROTEIN"/>
    <property type="match status" value="1"/>
</dbReference>
<dbReference type="InterPro" id="IPR039422">
    <property type="entry name" value="MarR/SlyA-like"/>
</dbReference>
<dbReference type="GO" id="GO:0003700">
    <property type="term" value="F:DNA-binding transcription factor activity"/>
    <property type="evidence" value="ECO:0007669"/>
    <property type="project" value="InterPro"/>
</dbReference>
<organism evidence="5 6">
    <name type="scientific">Rugamonas rubra</name>
    <dbReference type="NCBI Taxonomy" id="758825"/>
    <lineage>
        <taxon>Bacteria</taxon>
        <taxon>Pseudomonadati</taxon>
        <taxon>Pseudomonadota</taxon>
        <taxon>Betaproteobacteria</taxon>
        <taxon>Burkholderiales</taxon>
        <taxon>Oxalobacteraceae</taxon>
        <taxon>Telluria group</taxon>
        <taxon>Rugamonas</taxon>
    </lineage>
</organism>
<keyword evidence="3" id="KW-0804">Transcription</keyword>
<name>A0A1I4LBJ8_9BURK</name>
<dbReference type="InterPro" id="IPR023187">
    <property type="entry name" value="Tscrpt_reg_MarR-type_CS"/>
</dbReference>
<dbReference type="Proteomes" id="UP000199470">
    <property type="component" value="Unassembled WGS sequence"/>
</dbReference>
<protein>
    <submittedName>
        <fullName evidence="5">DNA-binding transcriptional regulator, MarR family</fullName>
    </submittedName>
</protein>
<dbReference type="InterPro" id="IPR036390">
    <property type="entry name" value="WH_DNA-bd_sf"/>
</dbReference>
<dbReference type="SMART" id="SM00347">
    <property type="entry name" value="HTH_MARR"/>
    <property type="match status" value="1"/>
</dbReference>
<feature type="domain" description="HTH marR-type" evidence="4">
    <location>
        <begin position="4"/>
        <end position="137"/>
    </location>
</feature>
<evidence type="ECO:0000313" key="5">
    <source>
        <dbReference type="EMBL" id="SFL88236.1"/>
    </source>
</evidence>
<dbReference type="InterPro" id="IPR036388">
    <property type="entry name" value="WH-like_DNA-bd_sf"/>
</dbReference>
<sequence>MSKKPRLFHLLAQAKQNLFRSADRLFTDELKVSGTQVVALFAIKEHPDCQLKELAQVLQLQNSAITGLVGRMEDNGLVQKAPSSTDGRASLLNISPQGAAVIAAAQPLLQSINAQLVQGFSTEEMATIARFLDHAKQLDFQRPAD</sequence>
<dbReference type="GO" id="GO:0006950">
    <property type="term" value="P:response to stress"/>
    <property type="evidence" value="ECO:0007669"/>
    <property type="project" value="TreeGrafter"/>
</dbReference>
<evidence type="ECO:0000256" key="2">
    <source>
        <dbReference type="ARBA" id="ARBA00023125"/>
    </source>
</evidence>
<evidence type="ECO:0000259" key="4">
    <source>
        <dbReference type="PROSITE" id="PS50995"/>
    </source>
</evidence>
<dbReference type="Gene3D" id="1.10.10.10">
    <property type="entry name" value="Winged helix-like DNA-binding domain superfamily/Winged helix DNA-binding domain"/>
    <property type="match status" value="1"/>
</dbReference>
<evidence type="ECO:0000256" key="3">
    <source>
        <dbReference type="ARBA" id="ARBA00023163"/>
    </source>
</evidence>
<dbReference type="STRING" id="758825.SAMN02982985_01854"/>
<proteinExistence type="predicted"/>
<dbReference type="PROSITE" id="PS50995">
    <property type="entry name" value="HTH_MARR_2"/>
    <property type="match status" value="1"/>
</dbReference>
<dbReference type="EMBL" id="FOTW01000009">
    <property type="protein sequence ID" value="SFL88236.1"/>
    <property type="molecule type" value="Genomic_DNA"/>
</dbReference>
<reference evidence="5 6" key="1">
    <citation type="submission" date="2016-10" db="EMBL/GenBank/DDBJ databases">
        <authorList>
            <person name="de Groot N.N."/>
        </authorList>
    </citation>
    <scope>NUCLEOTIDE SEQUENCE [LARGE SCALE GENOMIC DNA]</scope>
    <source>
        <strain evidence="5 6">ATCC 43154</strain>
    </source>
</reference>
<dbReference type="Pfam" id="PF01047">
    <property type="entry name" value="MarR"/>
    <property type="match status" value="1"/>
</dbReference>
<dbReference type="PANTHER" id="PTHR33164">
    <property type="entry name" value="TRANSCRIPTIONAL REGULATOR, MARR FAMILY"/>
    <property type="match status" value="1"/>
</dbReference>
<dbReference type="RefSeq" id="WP_174900467.1">
    <property type="nucleotide sequence ID" value="NZ_FOTW01000009.1"/>
</dbReference>
<gene>
    <name evidence="5" type="ORF">SAMN02982985_01854</name>
</gene>
<keyword evidence="6" id="KW-1185">Reference proteome</keyword>
<dbReference type="PROSITE" id="PS01117">
    <property type="entry name" value="HTH_MARR_1"/>
    <property type="match status" value="1"/>
</dbReference>
<evidence type="ECO:0000256" key="1">
    <source>
        <dbReference type="ARBA" id="ARBA00023015"/>
    </source>
</evidence>
<dbReference type="SUPFAM" id="SSF46785">
    <property type="entry name" value="Winged helix' DNA-binding domain"/>
    <property type="match status" value="1"/>
</dbReference>